<evidence type="ECO:0000256" key="8">
    <source>
        <dbReference type="HAMAP-Rule" id="MF_00193"/>
    </source>
</evidence>
<feature type="binding site" evidence="8">
    <location>
        <position position="143"/>
    </location>
    <ligand>
        <name>Mg(2+)</name>
        <dbReference type="ChEBI" id="CHEBI:18420"/>
    </ligand>
</feature>
<keyword evidence="3 8" id="KW-0479">Metal-binding</keyword>
<dbReference type="HAMAP" id="MF_00193">
    <property type="entry name" value="NadE_ammonia_dep"/>
    <property type="match status" value="1"/>
</dbReference>
<dbReference type="Gene3D" id="3.40.50.620">
    <property type="entry name" value="HUPs"/>
    <property type="match status" value="1"/>
</dbReference>
<dbReference type="Pfam" id="PF02540">
    <property type="entry name" value="NAD_synthase"/>
    <property type="match status" value="1"/>
</dbReference>
<feature type="binding site" description="in other chain" evidence="8">
    <location>
        <begin position="235"/>
        <end position="236"/>
    </location>
    <ligand>
        <name>deamido-NAD(+)</name>
        <dbReference type="ChEBI" id="CHEBI:58437"/>
        <note>ligand shared between two neighboring subunits</note>
    </ligand>
</feature>
<feature type="domain" description="NAD/GMP synthase" evidence="11">
    <location>
        <begin position="5"/>
        <end position="238"/>
    </location>
</feature>
<comment type="catalytic activity">
    <reaction evidence="8 10">
        <text>deamido-NAD(+) + NH4(+) + ATP = AMP + diphosphate + NAD(+) + H(+)</text>
        <dbReference type="Rhea" id="RHEA:21188"/>
        <dbReference type="ChEBI" id="CHEBI:15378"/>
        <dbReference type="ChEBI" id="CHEBI:28938"/>
        <dbReference type="ChEBI" id="CHEBI:30616"/>
        <dbReference type="ChEBI" id="CHEBI:33019"/>
        <dbReference type="ChEBI" id="CHEBI:57540"/>
        <dbReference type="ChEBI" id="CHEBI:58437"/>
        <dbReference type="ChEBI" id="CHEBI:456215"/>
        <dbReference type="EC" id="6.3.1.5"/>
    </reaction>
</comment>
<feature type="binding site" description="in other chain" evidence="8">
    <location>
        <position position="118"/>
    </location>
    <ligand>
        <name>deamido-NAD(+)</name>
        <dbReference type="ChEBI" id="CHEBI:58437"/>
        <note>ligand shared between two neighboring subunits</note>
    </ligand>
</feature>
<accession>A0ABV8GRZ0</accession>
<dbReference type="EMBL" id="JBHSAO010000001">
    <property type="protein sequence ID" value="MFC4022655.1"/>
    <property type="molecule type" value="Genomic_DNA"/>
</dbReference>
<dbReference type="PANTHER" id="PTHR23090">
    <property type="entry name" value="NH 3 /GLUTAMINE-DEPENDENT NAD + SYNTHETASE"/>
    <property type="match status" value="1"/>
</dbReference>
<dbReference type="GO" id="GO:0008795">
    <property type="term" value="F:NAD+ synthase activity"/>
    <property type="evidence" value="ECO:0007669"/>
    <property type="project" value="UniProtKB-EC"/>
</dbReference>
<name>A0ABV8GRZ0_9BACI</name>
<comment type="pathway">
    <text evidence="8">Cofactor biosynthesis; NAD(+) biosynthesis; NAD(+) from deamido-NAD(+) (ammonia route): step 1/1.</text>
</comment>
<dbReference type="InterPro" id="IPR014729">
    <property type="entry name" value="Rossmann-like_a/b/a_fold"/>
</dbReference>
<dbReference type="PANTHER" id="PTHR23090:SF7">
    <property type="entry name" value="NH(3)-DEPENDENT NAD(+) SYNTHETASE"/>
    <property type="match status" value="1"/>
</dbReference>
<feature type="binding site" evidence="8">
    <location>
        <position position="33"/>
    </location>
    <ligand>
        <name>Mg(2+)</name>
        <dbReference type="ChEBI" id="CHEBI:18420"/>
    </ligand>
</feature>
<keyword evidence="7 8" id="KW-0520">NAD</keyword>
<dbReference type="NCBIfam" id="TIGR00552">
    <property type="entry name" value="nadE"/>
    <property type="match status" value="1"/>
</dbReference>
<feature type="binding site" evidence="8">
    <location>
        <position position="189"/>
    </location>
    <ligand>
        <name>ATP</name>
        <dbReference type="ChEBI" id="CHEBI:30616"/>
    </ligand>
</feature>
<dbReference type="CDD" id="cd00553">
    <property type="entry name" value="NAD_synthase"/>
    <property type="match status" value="1"/>
</dbReference>
<feature type="binding site" evidence="8">
    <location>
        <position position="167"/>
    </location>
    <ligand>
        <name>ATP</name>
        <dbReference type="ChEBI" id="CHEBI:30616"/>
    </ligand>
</feature>
<comment type="subunit">
    <text evidence="8">Homodimer.</text>
</comment>
<evidence type="ECO:0000259" key="11">
    <source>
        <dbReference type="Pfam" id="PF02540"/>
    </source>
</evidence>
<dbReference type="InterPro" id="IPR003694">
    <property type="entry name" value="NAD_synthase"/>
</dbReference>
<reference evidence="13" key="1">
    <citation type="journal article" date="2019" name="Int. J. Syst. Evol. Microbiol.">
        <title>The Global Catalogue of Microorganisms (GCM) 10K type strain sequencing project: providing services to taxonomists for standard genome sequencing and annotation.</title>
        <authorList>
            <consortium name="The Broad Institute Genomics Platform"/>
            <consortium name="The Broad Institute Genome Sequencing Center for Infectious Disease"/>
            <person name="Wu L."/>
            <person name="Ma J."/>
        </authorList>
    </citation>
    <scope>NUCLEOTIDE SEQUENCE [LARGE SCALE GENOMIC DNA]</scope>
    <source>
        <strain evidence="13">IBRC-M 10703</strain>
    </source>
</reference>
<evidence type="ECO:0000256" key="9">
    <source>
        <dbReference type="RuleBase" id="RU003811"/>
    </source>
</evidence>
<feature type="binding site" evidence="8">
    <location>
        <position position="158"/>
    </location>
    <ligand>
        <name>deamido-NAD(+)</name>
        <dbReference type="ChEBI" id="CHEBI:58437"/>
        <note>ligand shared between two neighboring subunits</note>
    </ligand>
</feature>
<keyword evidence="6 8" id="KW-0460">Magnesium</keyword>
<comment type="caution">
    <text evidence="12">The sequence shown here is derived from an EMBL/GenBank/DDBJ whole genome shotgun (WGS) entry which is preliminary data.</text>
</comment>
<sequence>MEKEVNAIVEWLQDQVKLAGVDGLLVGVSGGLDSAVVANLIKRACPDNSLGVLMPIYTSDADLDDAKNVIEQCKIDSMTVDLTKTHNVMYEQIQNGLKEKDEFNEANDRLAGANLRARLRMSTLYTLATNYNYMVVGTDNAAEWYTGYFTKYGDGGVDILPVVEYTKTEVREMAKYLEVPQQIVTKKPSADLWEDQTDESEMGVSYDTIDTYLKGNKISDEDKEIIENLHKRSAHKREALPQFNRS</sequence>
<evidence type="ECO:0000256" key="3">
    <source>
        <dbReference type="ARBA" id="ARBA00022723"/>
    </source>
</evidence>
<dbReference type="RefSeq" id="WP_379495157.1">
    <property type="nucleotide sequence ID" value="NZ_JBHSAO010000001.1"/>
</dbReference>
<evidence type="ECO:0000256" key="10">
    <source>
        <dbReference type="RuleBase" id="RU003812"/>
    </source>
</evidence>
<dbReference type="EC" id="6.3.1.5" evidence="8 10"/>
<evidence type="ECO:0000256" key="1">
    <source>
        <dbReference type="ARBA" id="ARBA00005859"/>
    </source>
</evidence>
<dbReference type="InterPro" id="IPR022310">
    <property type="entry name" value="NAD/GMP_synthase"/>
</dbReference>
<keyword evidence="5 8" id="KW-0067">ATP-binding</keyword>
<proteinExistence type="inferred from homology"/>
<feature type="binding site" evidence="8">
    <location>
        <begin position="27"/>
        <end position="34"/>
    </location>
    <ligand>
        <name>ATP</name>
        <dbReference type="ChEBI" id="CHEBI:30616"/>
    </ligand>
</feature>
<evidence type="ECO:0000313" key="13">
    <source>
        <dbReference type="Proteomes" id="UP001595772"/>
    </source>
</evidence>
<gene>
    <name evidence="8 12" type="primary">nadE</name>
    <name evidence="12" type="ORF">ACFOUV_02335</name>
</gene>
<evidence type="ECO:0000256" key="5">
    <source>
        <dbReference type="ARBA" id="ARBA00022840"/>
    </source>
</evidence>
<dbReference type="SUPFAM" id="SSF52402">
    <property type="entry name" value="Adenine nucleotide alpha hydrolases-like"/>
    <property type="match status" value="1"/>
</dbReference>
<organism evidence="12 13">
    <name type="scientific">Oceanobacillus longus</name>
    <dbReference type="NCBI Taxonomy" id="930120"/>
    <lineage>
        <taxon>Bacteria</taxon>
        <taxon>Bacillati</taxon>
        <taxon>Bacillota</taxon>
        <taxon>Bacilli</taxon>
        <taxon>Bacillales</taxon>
        <taxon>Bacillaceae</taxon>
        <taxon>Oceanobacillus</taxon>
    </lineage>
</organism>
<keyword evidence="13" id="KW-1185">Reference proteome</keyword>
<keyword evidence="4 8" id="KW-0547">Nucleotide-binding</keyword>
<evidence type="ECO:0000256" key="7">
    <source>
        <dbReference type="ARBA" id="ARBA00023027"/>
    </source>
</evidence>
<evidence type="ECO:0000256" key="2">
    <source>
        <dbReference type="ARBA" id="ARBA00022598"/>
    </source>
</evidence>
<evidence type="ECO:0000256" key="6">
    <source>
        <dbReference type="ARBA" id="ARBA00022842"/>
    </source>
</evidence>
<keyword evidence="2 8" id="KW-0436">Ligase</keyword>
<feature type="binding site" description="in other chain" evidence="8">
    <location>
        <position position="151"/>
    </location>
    <ligand>
        <name>deamido-NAD(+)</name>
        <dbReference type="ChEBI" id="CHEBI:58437"/>
        <note>ligand shared between two neighboring subunits</note>
    </ligand>
</feature>
<dbReference type="InterPro" id="IPR022926">
    <property type="entry name" value="NH(3)-dep_NAD(+)_synth"/>
</dbReference>
<comment type="function">
    <text evidence="8">Catalyzes the ATP-dependent amidation of deamido-NAD to form NAD. Uses ammonia as a nitrogen source.</text>
</comment>
<comment type="similarity">
    <text evidence="1 8 9">Belongs to the NAD synthetase family.</text>
</comment>
<protein>
    <recommendedName>
        <fullName evidence="8 10">NH(3)-dependent NAD(+) synthetase</fullName>
        <ecNumber evidence="8 10">6.3.1.5</ecNumber>
    </recommendedName>
</protein>
<evidence type="ECO:0000313" key="12">
    <source>
        <dbReference type="EMBL" id="MFC4022655.1"/>
    </source>
</evidence>
<dbReference type="Proteomes" id="UP001595772">
    <property type="component" value="Unassembled WGS sequence"/>
</dbReference>
<feature type="binding site" evidence="8">
    <location>
        <position position="138"/>
    </location>
    <ligand>
        <name>ATP</name>
        <dbReference type="ChEBI" id="CHEBI:30616"/>
    </ligand>
</feature>
<evidence type="ECO:0000256" key="4">
    <source>
        <dbReference type="ARBA" id="ARBA00022741"/>
    </source>
</evidence>